<comment type="caution">
    <text evidence="14">The sequence shown here is derived from an EMBL/GenBank/DDBJ whole genome shotgun (WGS) entry which is preliminary data.</text>
</comment>
<evidence type="ECO:0000313" key="14">
    <source>
        <dbReference type="EMBL" id="KYH29102.1"/>
    </source>
</evidence>
<dbReference type="PATRIC" id="fig|1121305.3.peg.1241"/>
<dbReference type="STRING" id="1121305.CLCOL_12390"/>
<dbReference type="InterPro" id="IPR025709">
    <property type="entry name" value="Leu_tRNA-synth_edit"/>
</dbReference>
<dbReference type="CDD" id="cd00812">
    <property type="entry name" value="LeuRS_core"/>
    <property type="match status" value="1"/>
</dbReference>
<dbReference type="SUPFAM" id="SSF52374">
    <property type="entry name" value="Nucleotidylyl transferase"/>
    <property type="match status" value="1"/>
</dbReference>
<dbReference type="PANTHER" id="PTHR43740:SF2">
    <property type="entry name" value="LEUCINE--TRNA LIGASE, MITOCHONDRIAL"/>
    <property type="match status" value="1"/>
</dbReference>
<dbReference type="Gene3D" id="1.10.730.10">
    <property type="entry name" value="Isoleucyl-tRNA Synthetase, Domain 1"/>
    <property type="match status" value="1"/>
</dbReference>
<dbReference type="Proteomes" id="UP000075374">
    <property type="component" value="Unassembled WGS sequence"/>
</dbReference>
<dbReference type="FunFam" id="3.40.50.620:FF:000003">
    <property type="entry name" value="Leucine--tRNA ligase"/>
    <property type="match status" value="1"/>
</dbReference>
<feature type="short sequence motif" description="'KMSKS' region" evidence="9">
    <location>
        <begin position="572"/>
        <end position="576"/>
    </location>
</feature>
<dbReference type="InterPro" id="IPR009008">
    <property type="entry name" value="Val/Leu/Ile-tRNA-synth_edit"/>
</dbReference>
<evidence type="ECO:0000256" key="6">
    <source>
        <dbReference type="ARBA" id="ARBA00022917"/>
    </source>
</evidence>
<dbReference type="InterPro" id="IPR009080">
    <property type="entry name" value="tRNAsynth_Ia_anticodon-bd"/>
</dbReference>
<evidence type="ECO:0000256" key="10">
    <source>
        <dbReference type="RuleBase" id="RU363039"/>
    </source>
</evidence>
<protein>
    <recommendedName>
        <fullName evidence="9">Leucine--tRNA ligase</fullName>
        <ecNumber evidence="9">6.1.1.4</ecNumber>
    </recommendedName>
    <alternativeName>
        <fullName evidence="9">Leucyl-tRNA synthetase</fullName>
        <shortName evidence="9">LeuRS</shortName>
    </alternativeName>
</protein>
<evidence type="ECO:0000256" key="1">
    <source>
        <dbReference type="ARBA" id="ARBA00005594"/>
    </source>
</evidence>
<comment type="similarity">
    <text evidence="1 9 10">Belongs to the class-I aminoacyl-tRNA synthetase family.</text>
</comment>
<dbReference type="InterPro" id="IPR014729">
    <property type="entry name" value="Rossmann-like_a/b/a_fold"/>
</dbReference>
<feature type="domain" description="Methionyl/Leucyl tRNA synthetase" evidence="12">
    <location>
        <begin position="40"/>
        <end position="186"/>
    </location>
</feature>
<feature type="domain" description="Methionyl/Leucyl tRNA synthetase" evidence="12">
    <location>
        <begin position="568"/>
        <end position="602"/>
    </location>
</feature>
<feature type="domain" description="Leucyl-tRNA synthetase editing" evidence="13">
    <location>
        <begin position="219"/>
        <end position="396"/>
    </location>
</feature>
<dbReference type="FunFam" id="3.10.20.590:FF:000001">
    <property type="entry name" value="Leucine--tRNA ligase"/>
    <property type="match status" value="1"/>
</dbReference>
<dbReference type="EC" id="6.1.1.4" evidence="9"/>
<dbReference type="SUPFAM" id="SSF50677">
    <property type="entry name" value="ValRS/IleRS/LeuRS editing domain"/>
    <property type="match status" value="1"/>
</dbReference>
<evidence type="ECO:0000256" key="7">
    <source>
        <dbReference type="ARBA" id="ARBA00023146"/>
    </source>
</evidence>
<accession>A0A151AN94</accession>
<evidence type="ECO:0000313" key="15">
    <source>
        <dbReference type="Proteomes" id="UP000075374"/>
    </source>
</evidence>
<keyword evidence="5 9" id="KW-0067">ATP-binding</keyword>
<dbReference type="RefSeq" id="WP_061858110.1">
    <property type="nucleotide sequence ID" value="NZ_LTBB01000005.1"/>
</dbReference>
<dbReference type="FunFam" id="1.10.730.10:FF:000002">
    <property type="entry name" value="Leucine--tRNA ligase"/>
    <property type="match status" value="1"/>
</dbReference>
<dbReference type="PANTHER" id="PTHR43740">
    <property type="entry name" value="LEUCYL-TRNA SYNTHETASE"/>
    <property type="match status" value="1"/>
</dbReference>
<dbReference type="Pfam" id="PF09334">
    <property type="entry name" value="tRNA-synt_1g"/>
    <property type="match status" value="2"/>
</dbReference>
<dbReference type="AlphaFoldDB" id="A0A151AN94"/>
<dbReference type="GO" id="GO:0004823">
    <property type="term" value="F:leucine-tRNA ligase activity"/>
    <property type="evidence" value="ECO:0007669"/>
    <property type="project" value="UniProtKB-UniRule"/>
</dbReference>
<dbReference type="FunFam" id="3.40.50.620:FF:000056">
    <property type="entry name" value="Leucine--tRNA ligase"/>
    <property type="match status" value="1"/>
</dbReference>
<evidence type="ECO:0000259" key="11">
    <source>
        <dbReference type="Pfam" id="PF08264"/>
    </source>
</evidence>
<comment type="subcellular location">
    <subcellularLocation>
        <location evidence="9">Cytoplasm</location>
    </subcellularLocation>
</comment>
<evidence type="ECO:0000256" key="4">
    <source>
        <dbReference type="ARBA" id="ARBA00022741"/>
    </source>
</evidence>
<feature type="domain" description="Methionyl/Valyl/Leucyl/Isoleucyl-tRNA synthetase anticodon-binding" evidence="11">
    <location>
        <begin position="658"/>
        <end position="774"/>
    </location>
</feature>
<reference evidence="14 15" key="1">
    <citation type="submission" date="2016-02" db="EMBL/GenBank/DDBJ databases">
        <title>Genome sequence of Clostridium colicanis DSM 13634.</title>
        <authorList>
            <person name="Poehlein A."/>
            <person name="Daniel R."/>
        </authorList>
    </citation>
    <scope>NUCLEOTIDE SEQUENCE [LARGE SCALE GENOMIC DNA]</scope>
    <source>
        <strain evidence="14 15">DSM 13634</strain>
    </source>
</reference>
<keyword evidence="6 9" id="KW-0648">Protein biosynthesis</keyword>
<keyword evidence="15" id="KW-1185">Reference proteome</keyword>
<evidence type="ECO:0000256" key="5">
    <source>
        <dbReference type="ARBA" id="ARBA00022840"/>
    </source>
</evidence>
<dbReference type="InterPro" id="IPR013155">
    <property type="entry name" value="M/V/L/I-tRNA-synth_anticd-bd"/>
</dbReference>
<organism evidence="14 15">
    <name type="scientific">Clostridium colicanis DSM 13634</name>
    <dbReference type="NCBI Taxonomy" id="1121305"/>
    <lineage>
        <taxon>Bacteria</taxon>
        <taxon>Bacillati</taxon>
        <taxon>Bacillota</taxon>
        <taxon>Clostridia</taxon>
        <taxon>Eubacteriales</taxon>
        <taxon>Clostridiaceae</taxon>
        <taxon>Clostridium</taxon>
    </lineage>
</organism>
<name>A0A151AN94_9CLOT</name>
<evidence type="ECO:0000256" key="3">
    <source>
        <dbReference type="ARBA" id="ARBA00022598"/>
    </source>
</evidence>
<comment type="catalytic activity">
    <reaction evidence="8 9">
        <text>tRNA(Leu) + L-leucine + ATP = L-leucyl-tRNA(Leu) + AMP + diphosphate</text>
        <dbReference type="Rhea" id="RHEA:11688"/>
        <dbReference type="Rhea" id="RHEA-COMP:9613"/>
        <dbReference type="Rhea" id="RHEA-COMP:9622"/>
        <dbReference type="ChEBI" id="CHEBI:30616"/>
        <dbReference type="ChEBI" id="CHEBI:33019"/>
        <dbReference type="ChEBI" id="CHEBI:57427"/>
        <dbReference type="ChEBI" id="CHEBI:78442"/>
        <dbReference type="ChEBI" id="CHEBI:78494"/>
        <dbReference type="ChEBI" id="CHEBI:456215"/>
        <dbReference type="EC" id="6.1.1.4"/>
    </reaction>
</comment>
<evidence type="ECO:0000256" key="9">
    <source>
        <dbReference type="HAMAP-Rule" id="MF_00049"/>
    </source>
</evidence>
<dbReference type="Pfam" id="PF08264">
    <property type="entry name" value="Anticodon_1"/>
    <property type="match status" value="1"/>
</dbReference>
<dbReference type="Gene3D" id="3.10.20.590">
    <property type="match status" value="1"/>
</dbReference>
<evidence type="ECO:0000256" key="8">
    <source>
        <dbReference type="ARBA" id="ARBA00047469"/>
    </source>
</evidence>
<dbReference type="HAMAP" id="MF_00049_B">
    <property type="entry name" value="Leu_tRNA_synth_B"/>
    <property type="match status" value="1"/>
</dbReference>
<gene>
    <name evidence="9 14" type="primary">leuS</name>
    <name evidence="14" type="ORF">CLCOL_12390</name>
</gene>
<dbReference type="InterPro" id="IPR002302">
    <property type="entry name" value="Leu-tRNA-ligase"/>
</dbReference>
<sequence length="812" mass="92726">MANYGTSVDKKWQTKWEESGLHNFDENAPGEKLYVLEMFSYPSGAKLHAGHWFNYGPTDSWARFKKMQGYNVFQPMGFDAFGLPAENYAIKTGIHPKDSTMQNIANMEEQLRAMGAMFNWDHEVITCLPEYYKWTQWVFLKLFEKGLAYRKNAPVNWCPSCNTVLANEQVIEGHCERCDSEVEKKDLTQWFLKITHYADELLEKLDELDWPEKTKAMQKHWIGKSKGAQVTFKVENSDLTFDVFTTRVDTLNGVTYVVLAPETPLVDKITLPEYKDAVEEYKIQAQKQSDIERQSTSREKTGVFTGSYAINPINGKRVPIWVGDYVLATYGTGCVMAVPAHDERDFAFATKYNLPIIRVVDGGDSLPYTGYGPLVNSGEFDGLSGDKAKEAIVNKLKEQGLGDWKINYRLRDWLVSRQRYWGAPIPVVYCDKCGIVPVPEDQLPVELPYDIEFTPDGKSPLSKSESFLNTTCPKCGGHATRESDTLDTFVCSSFYYLRYVDNKNKEKCFDSDKVNAMLPVDKYVGGPEHATMHLLYARFITKALRDMGYLNFDEPFKSLTHQGLILGPDGQKMSKSKGNTISPDDYIKEFGADVFRMYLMFGFAYSEGGAWSDEGIKSIGRFVDRVERLLEQCRNEINSSKNTNTSMNKAEKELNYARHYAIKHVTEDTEKFQFNTSIARIMEFTNALSKYLNEENKNVKFLEETVIDYIKLLAPFAPHFAEEQWELLQKDFSIFNESWPKFDPSALVKDEVEIAIQVSGKIRARMNIPTTLTEDEIKEAALNNETIQQFINGKTIMKVIVVKGRLVNIVAK</sequence>
<feature type="binding site" evidence="9">
    <location>
        <position position="575"/>
    </location>
    <ligand>
        <name>ATP</name>
        <dbReference type="ChEBI" id="CHEBI:30616"/>
    </ligand>
</feature>
<dbReference type="GO" id="GO:0005524">
    <property type="term" value="F:ATP binding"/>
    <property type="evidence" value="ECO:0007669"/>
    <property type="project" value="UniProtKB-UniRule"/>
</dbReference>
<keyword evidence="3 9" id="KW-0436">Ligase</keyword>
<comment type="caution">
    <text evidence="9">Lacks conserved residue(s) required for the propagation of feature annotation.</text>
</comment>
<dbReference type="PRINTS" id="PR00985">
    <property type="entry name" value="TRNASYNTHLEU"/>
</dbReference>
<dbReference type="GO" id="GO:0005829">
    <property type="term" value="C:cytosol"/>
    <property type="evidence" value="ECO:0007669"/>
    <property type="project" value="TreeGrafter"/>
</dbReference>
<dbReference type="CDD" id="cd07958">
    <property type="entry name" value="Anticodon_Ia_Leu_BEm"/>
    <property type="match status" value="1"/>
</dbReference>
<dbReference type="SUPFAM" id="SSF47323">
    <property type="entry name" value="Anticodon-binding domain of a subclass of class I aminoacyl-tRNA synthetases"/>
    <property type="match status" value="1"/>
</dbReference>
<dbReference type="EMBL" id="LTBB01000005">
    <property type="protein sequence ID" value="KYH29102.1"/>
    <property type="molecule type" value="Genomic_DNA"/>
</dbReference>
<dbReference type="GO" id="GO:0006429">
    <property type="term" value="P:leucyl-tRNA aminoacylation"/>
    <property type="evidence" value="ECO:0007669"/>
    <property type="project" value="UniProtKB-UniRule"/>
</dbReference>
<dbReference type="Gene3D" id="3.40.50.620">
    <property type="entry name" value="HUPs"/>
    <property type="match status" value="2"/>
</dbReference>
<keyword evidence="4 9" id="KW-0547">Nucleotide-binding</keyword>
<dbReference type="NCBIfam" id="TIGR00396">
    <property type="entry name" value="leuS_bact"/>
    <property type="match status" value="1"/>
</dbReference>
<keyword evidence="7 9" id="KW-0030">Aminoacyl-tRNA synthetase</keyword>
<dbReference type="Pfam" id="PF13603">
    <property type="entry name" value="tRNA-synt_1_2"/>
    <property type="match status" value="1"/>
</dbReference>
<evidence type="ECO:0000256" key="2">
    <source>
        <dbReference type="ARBA" id="ARBA00022490"/>
    </source>
</evidence>
<evidence type="ECO:0000259" key="13">
    <source>
        <dbReference type="Pfam" id="PF13603"/>
    </source>
</evidence>
<evidence type="ECO:0000259" key="12">
    <source>
        <dbReference type="Pfam" id="PF09334"/>
    </source>
</evidence>
<dbReference type="InterPro" id="IPR015413">
    <property type="entry name" value="Methionyl/Leucyl_tRNA_Synth"/>
</dbReference>
<keyword evidence="2 9" id="KW-0963">Cytoplasm</keyword>
<proteinExistence type="inferred from homology"/>
<dbReference type="GO" id="GO:0002161">
    <property type="term" value="F:aminoacyl-tRNA deacylase activity"/>
    <property type="evidence" value="ECO:0007669"/>
    <property type="project" value="InterPro"/>
</dbReference>